<dbReference type="Proteomes" id="UP000297839">
    <property type="component" value="Unassembled WGS sequence"/>
</dbReference>
<dbReference type="RefSeq" id="WP_135251402.1">
    <property type="nucleotide sequence ID" value="NZ_SMLK01000008.1"/>
</dbReference>
<accession>A0A4Z0BFG7</accession>
<evidence type="ECO:0000313" key="3">
    <source>
        <dbReference type="EMBL" id="TFY97203.1"/>
    </source>
</evidence>
<evidence type="ECO:0000313" key="4">
    <source>
        <dbReference type="Proteomes" id="UP000297839"/>
    </source>
</evidence>
<evidence type="ECO:0000256" key="2">
    <source>
        <dbReference type="SAM" id="SignalP"/>
    </source>
</evidence>
<dbReference type="InterPro" id="IPR036249">
    <property type="entry name" value="Thioredoxin-like_sf"/>
</dbReference>
<reference evidence="3 4" key="1">
    <citation type="submission" date="2019-03" db="EMBL/GenBank/DDBJ databases">
        <title>Ramlibacter sp. 18x22-1, whole genome shotgun sequence.</title>
        <authorList>
            <person name="Zhang X."/>
            <person name="Feng G."/>
            <person name="Zhu H."/>
        </authorList>
    </citation>
    <scope>NUCLEOTIDE SEQUENCE [LARGE SCALE GENOMIC DNA]</scope>
    <source>
        <strain evidence="3 4">18x22-1</strain>
    </source>
</reference>
<dbReference type="EMBL" id="SMLK01000008">
    <property type="protein sequence ID" value="TFY97203.1"/>
    <property type="molecule type" value="Genomic_DNA"/>
</dbReference>
<gene>
    <name evidence="3" type="ORF">EZ216_19180</name>
</gene>
<keyword evidence="2" id="KW-0732">Signal</keyword>
<proteinExistence type="inferred from homology"/>
<dbReference type="AlphaFoldDB" id="A0A4Z0BFG7"/>
<feature type="signal peptide" evidence="2">
    <location>
        <begin position="1"/>
        <end position="17"/>
    </location>
</feature>
<dbReference type="OrthoDB" id="9786756at2"/>
<organism evidence="3 4">
    <name type="scientific">Ramlibacter humi</name>
    <dbReference type="NCBI Taxonomy" id="2530451"/>
    <lineage>
        <taxon>Bacteria</taxon>
        <taxon>Pseudomonadati</taxon>
        <taxon>Pseudomonadota</taxon>
        <taxon>Betaproteobacteria</taxon>
        <taxon>Burkholderiales</taxon>
        <taxon>Comamonadaceae</taxon>
        <taxon>Ramlibacter</taxon>
    </lineage>
</organism>
<name>A0A4Z0BFG7_9BURK</name>
<keyword evidence="4" id="KW-1185">Reference proteome</keyword>
<dbReference type="Gene3D" id="3.40.30.10">
    <property type="entry name" value="Glutaredoxin"/>
    <property type="match status" value="1"/>
</dbReference>
<comment type="caution">
    <text evidence="3">The sequence shown here is derived from an EMBL/GenBank/DDBJ whole genome shotgun (WGS) entry which is preliminary data.</text>
</comment>
<feature type="chain" id="PRO_5021275282" evidence="2">
    <location>
        <begin position="18"/>
        <end position="268"/>
    </location>
</feature>
<dbReference type="CDD" id="cd02968">
    <property type="entry name" value="SCO"/>
    <property type="match status" value="1"/>
</dbReference>
<dbReference type="SUPFAM" id="SSF52833">
    <property type="entry name" value="Thioredoxin-like"/>
    <property type="match status" value="1"/>
</dbReference>
<sequence>MKRLLLLLLLACGAAAAQPLALPAPPEAGLEQHIGARVPLDLAVTDEAGRARTLADVIDGTRPVLLVPGYYRCPQLCGLVMRSLLEALNGSGTDRARWRIVGVSVDPQETAADARMRHALDAEYADSLAPWAGPLDLQLLTLTAPQLQRIATAIGVRFERLPPGGGDQASFAHPATVVVLTPRGEISRYFNGMGMAPGELRVALADAAGDRLGSATGRLALLCVHFDPHVGRLNQPVMNAARAGSVLLVIALAGWCWRRRGGRPGDGR</sequence>
<protein>
    <submittedName>
        <fullName evidence="3">SCO family protein</fullName>
    </submittedName>
</protein>
<evidence type="ECO:0000256" key="1">
    <source>
        <dbReference type="ARBA" id="ARBA00010996"/>
    </source>
</evidence>
<comment type="similarity">
    <text evidence="1">Belongs to the SCO1/2 family.</text>
</comment>
<dbReference type="Pfam" id="PF02630">
    <property type="entry name" value="SCO1-SenC"/>
    <property type="match status" value="1"/>
</dbReference>
<dbReference type="InterPro" id="IPR003782">
    <property type="entry name" value="SCO1/SenC"/>
</dbReference>